<dbReference type="GO" id="GO:0004067">
    <property type="term" value="F:asparaginase activity"/>
    <property type="evidence" value="ECO:0007669"/>
    <property type="project" value="UniProtKB-UniRule"/>
</dbReference>
<reference evidence="14 15" key="1">
    <citation type="journal article" date="2019" name="Nat. Med.">
        <title>A library of human gut bacterial isolates paired with longitudinal multiomics data enables mechanistic microbiome research.</title>
        <authorList>
            <person name="Poyet M."/>
            <person name="Groussin M."/>
            <person name="Gibbons S.M."/>
            <person name="Avila-Pacheco J."/>
            <person name="Jiang X."/>
            <person name="Kearney S.M."/>
            <person name="Perrotta A.R."/>
            <person name="Berdy B."/>
            <person name="Zhao S."/>
            <person name="Lieberman T.D."/>
            <person name="Swanson P.K."/>
            <person name="Smith M."/>
            <person name="Roesemann S."/>
            <person name="Alexander J.E."/>
            <person name="Rich S.A."/>
            <person name="Livny J."/>
            <person name="Vlamakis H."/>
            <person name="Clish C."/>
            <person name="Bullock K."/>
            <person name="Deik A."/>
            <person name="Scott J."/>
            <person name="Pierce K.A."/>
            <person name="Xavier R.J."/>
            <person name="Alm E.J."/>
        </authorList>
    </citation>
    <scope>NUCLEOTIDE SEQUENCE [LARGE SCALE GENOMIC DNA]</scope>
    <source>
        <strain evidence="14 15">BIOML-A2</strain>
    </source>
</reference>
<feature type="binding site" evidence="10">
    <location>
        <position position="79"/>
    </location>
    <ligand>
        <name>substrate</name>
    </ligand>
</feature>
<evidence type="ECO:0000256" key="3">
    <source>
        <dbReference type="ARBA" id="ARBA00012920"/>
    </source>
</evidence>
<evidence type="ECO:0000313" key="15">
    <source>
        <dbReference type="Proteomes" id="UP000462362"/>
    </source>
</evidence>
<evidence type="ECO:0000259" key="12">
    <source>
        <dbReference type="Pfam" id="PF00710"/>
    </source>
</evidence>
<name>A0A6I3RYT8_9BURK</name>
<comment type="subcellular location">
    <subcellularLocation>
        <location evidence="1">Periplasm</location>
    </subcellularLocation>
</comment>
<feature type="domain" description="Asparaginase/glutaminase C-terminal" evidence="13">
    <location>
        <begin position="234"/>
        <end position="344"/>
    </location>
</feature>
<evidence type="ECO:0000256" key="9">
    <source>
        <dbReference type="PIRSR" id="PIRSR001220-1"/>
    </source>
</evidence>
<dbReference type="Gene3D" id="3.40.50.1170">
    <property type="entry name" value="L-asparaginase, N-terminal domain"/>
    <property type="match status" value="1"/>
</dbReference>
<evidence type="ECO:0000256" key="5">
    <source>
        <dbReference type="ARBA" id="ARBA00022764"/>
    </source>
</evidence>
<dbReference type="GO" id="GO:0042597">
    <property type="term" value="C:periplasmic space"/>
    <property type="evidence" value="ECO:0007669"/>
    <property type="project" value="UniProtKB-SubCell"/>
</dbReference>
<dbReference type="InterPro" id="IPR020827">
    <property type="entry name" value="Asparaginase/glutaminase_AS1"/>
</dbReference>
<dbReference type="PROSITE" id="PS00144">
    <property type="entry name" value="ASN_GLN_ASE_1"/>
    <property type="match status" value="1"/>
</dbReference>
<evidence type="ECO:0000256" key="8">
    <source>
        <dbReference type="ARBA" id="ARBA00049366"/>
    </source>
</evidence>
<evidence type="ECO:0000256" key="7">
    <source>
        <dbReference type="ARBA" id="ARBA00023157"/>
    </source>
</evidence>
<proteinExistence type="inferred from homology"/>
<evidence type="ECO:0000256" key="11">
    <source>
        <dbReference type="RuleBase" id="RU004456"/>
    </source>
</evidence>
<dbReference type="GO" id="GO:0006528">
    <property type="term" value="P:asparagine metabolic process"/>
    <property type="evidence" value="ECO:0007669"/>
    <property type="project" value="InterPro"/>
</dbReference>
<keyword evidence="6 14" id="KW-0378">Hydrolase</keyword>
<dbReference type="EC" id="3.5.1.1" evidence="3"/>
<dbReference type="InterPro" id="IPR040919">
    <property type="entry name" value="Asparaginase_C"/>
</dbReference>
<dbReference type="PROSITE" id="PS00917">
    <property type="entry name" value="ASN_GLN_ASE_2"/>
    <property type="match status" value="1"/>
</dbReference>
<gene>
    <name evidence="14" type="primary">ansB</name>
    <name evidence="14" type="ORF">GMD42_00485</name>
</gene>
<evidence type="ECO:0000256" key="1">
    <source>
        <dbReference type="ARBA" id="ARBA00004418"/>
    </source>
</evidence>
<dbReference type="InterPro" id="IPR004550">
    <property type="entry name" value="AsnASE_II"/>
</dbReference>
<dbReference type="SMART" id="SM00870">
    <property type="entry name" value="Asparaginase"/>
    <property type="match status" value="1"/>
</dbReference>
<dbReference type="PANTHER" id="PTHR11707:SF28">
    <property type="entry name" value="60 KDA LYSOPHOSPHOLIPASE"/>
    <property type="match status" value="1"/>
</dbReference>
<dbReference type="AlphaFoldDB" id="A0A6I3RYT8"/>
<dbReference type="Pfam" id="PF17763">
    <property type="entry name" value="Asparaginase_C"/>
    <property type="match status" value="1"/>
</dbReference>
<keyword evidence="4" id="KW-0732">Signal</keyword>
<dbReference type="PANTHER" id="PTHR11707">
    <property type="entry name" value="L-ASPARAGINASE"/>
    <property type="match status" value="1"/>
</dbReference>
<evidence type="ECO:0000259" key="13">
    <source>
        <dbReference type="Pfam" id="PF17763"/>
    </source>
</evidence>
<feature type="binding site" evidence="10">
    <location>
        <begin position="110"/>
        <end position="111"/>
    </location>
    <ligand>
        <name>substrate</name>
    </ligand>
</feature>
<accession>A0A6I3RYT8</accession>
<comment type="similarity">
    <text evidence="2 11">Belongs to the asparaginase 1 family.</text>
</comment>
<dbReference type="EMBL" id="WNCL01000001">
    <property type="protein sequence ID" value="MTU42125.1"/>
    <property type="molecule type" value="Genomic_DNA"/>
</dbReference>
<dbReference type="RefSeq" id="WP_155165992.1">
    <property type="nucleotide sequence ID" value="NZ_CAUABC010000010.1"/>
</dbReference>
<dbReference type="Pfam" id="PF00710">
    <property type="entry name" value="Asparaginase"/>
    <property type="match status" value="1"/>
</dbReference>
<dbReference type="PROSITE" id="PS51257">
    <property type="entry name" value="PROKAR_LIPOPROTEIN"/>
    <property type="match status" value="1"/>
</dbReference>
<evidence type="ECO:0000256" key="10">
    <source>
        <dbReference type="PIRSR" id="PIRSR001220-2"/>
    </source>
</evidence>
<dbReference type="SUPFAM" id="SSF53774">
    <property type="entry name" value="Glutaminase/Asparaginase"/>
    <property type="match status" value="1"/>
</dbReference>
<dbReference type="PIRSF" id="PIRSF001220">
    <property type="entry name" value="L-ASNase_gatD"/>
    <property type="match status" value="1"/>
</dbReference>
<dbReference type="InterPro" id="IPR037152">
    <property type="entry name" value="L-asparaginase_N_sf"/>
</dbReference>
<sequence length="347" mass="36055">MIRKAVLGTVLAAACGAAFAALPNVAVYATGGTIAGQSAASDKTNYSAAKVGVDKLVQAVPELANIANVSSDQVAQIGSQDMSDAVWLTLAKKINAECGKKDGFVITHGTDTMEETAYFLNLTAKCNKPIVLVGAMRPSNALSADGPANLYNAVAVAGDPSAAGKGVMVVMNDRVLGARDVTKTNTTGVETFQSPNAGQLATIHNGKVLWDAAPVTKHTTQTPFKVDGLDKLPKVGVVYQHAGVEGVQAQALVDAKYDGIVTAGVGNGNLHKSTFPIIEKAAKNGIAIVRSSRVPTGSTTKDAEVDDAKYGFVSSGSLNPQKARVLLMLALTQTKDPKEIQKIFDQY</sequence>
<dbReference type="CDD" id="cd08964">
    <property type="entry name" value="L-asparaginase_II"/>
    <property type="match status" value="1"/>
</dbReference>
<feature type="active site" description="O-isoaspartyl threonine intermediate" evidence="9">
    <location>
        <position position="33"/>
    </location>
</feature>
<comment type="catalytic activity">
    <reaction evidence="8">
        <text>L-asparagine + H2O = L-aspartate + NH4(+)</text>
        <dbReference type="Rhea" id="RHEA:21016"/>
        <dbReference type="ChEBI" id="CHEBI:15377"/>
        <dbReference type="ChEBI" id="CHEBI:28938"/>
        <dbReference type="ChEBI" id="CHEBI:29991"/>
        <dbReference type="ChEBI" id="CHEBI:58048"/>
        <dbReference type="EC" id="3.5.1.1"/>
    </reaction>
</comment>
<keyword evidence="7" id="KW-1015">Disulfide bond</keyword>
<evidence type="ECO:0000256" key="4">
    <source>
        <dbReference type="ARBA" id="ARBA00022729"/>
    </source>
</evidence>
<dbReference type="InterPro" id="IPR006034">
    <property type="entry name" value="Asparaginase/glutaminase-like"/>
</dbReference>
<dbReference type="PIRSF" id="PIRSF500176">
    <property type="entry name" value="L_ASNase"/>
    <property type="match status" value="1"/>
</dbReference>
<organism evidence="14 15">
    <name type="scientific">Parasutterella excrementihominis</name>
    <dbReference type="NCBI Taxonomy" id="487175"/>
    <lineage>
        <taxon>Bacteria</taxon>
        <taxon>Pseudomonadati</taxon>
        <taxon>Pseudomonadota</taxon>
        <taxon>Betaproteobacteria</taxon>
        <taxon>Burkholderiales</taxon>
        <taxon>Sutterellaceae</taxon>
        <taxon>Parasutterella</taxon>
    </lineage>
</organism>
<dbReference type="InterPro" id="IPR027475">
    <property type="entry name" value="Asparaginase/glutaminase_AS2"/>
</dbReference>
<dbReference type="FunFam" id="3.40.50.40:FF:000002">
    <property type="entry name" value="L-asparaginase 2"/>
    <property type="match status" value="1"/>
</dbReference>
<evidence type="ECO:0000313" key="14">
    <source>
        <dbReference type="EMBL" id="MTU42125.1"/>
    </source>
</evidence>
<dbReference type="Proteomes" id="UP000462362">
    <property type="component" value="Unassembled WGS sequence"/>
</dbReference>
<protein>
    <recommendedName>
        <fullName evidence="3">asparaginase</fullName>
        <ecNumber evidence="3">3.5.1.1</ecNumber>
    </recommendedName>
</protein>
<dbReference type="InterPro" id="IPR027474">
    <property type="entry name" value="L-asparaginase_N"/>
</dbReference>
<dbReference type="InterPro" id="IPR027473">
    <property type="entry name" value="L-asparaginase_C"/>
</dbReference>
<dbReference type="FunFam" id="3.40.50.1170:FF:000001">
    <property type="entry name" value="L-asparaginase 2"/>
    <property type="match status" value="1"/>
</dbReference>
<dbReference type="InterPro" id="IPR036152">
    <property type="entry name" value="Asp/glu_Ase-like_sf"/>
</dbReference>
<evidence type="ECO:0000256" key="6">
    <source>
        <dbReference type="ARBA" id="ARBA00022801"/>
    </source>
</evidence>
<dbReference type="Gene3D" id="3.40.50.40">
    <property type="match status" value="1"/>
</dbReference>
<dbReference type="NCBIfam" id="NF008304">
    <property type="entry name" value="PRK11096.1"/>
    <property type="match status" value="1"/>
</dbReference>
<keyword evidence="5" id="KW-0574">Periplasm</keyword>
<comment type="caution">
    <text evidence="14">The sequence shown here is derived from an EMBL/GenBank/DDBJ whole genome shotgun (WGS) entry which is preliminary data.</text>
</comment>
<dbReference type="NCBIfam" id="TIGR00520">
    <property type="entry name" value="asnASE_II"/>
    <property type="match status" value="1"/>
</dbReference>
<dbReference type="PRINTS" id="PR00139">
    <property type="entry name" value="ASNGLNASE"/>
</dbReference>
<evidence type="ECO:0000256" key="2">
    <source>
        <dbReference type="ARBA" id="ARBA00010518"/>
    </source>
</evidence>
<dbReference type="PROSITE" id="PS51732">
    <property type="entry name" value="ASN_GLN_ASE_3"/>
    <property type="match status" value="1"/>
</dbReference>
<feature type="domain" description="L-asparaginase N-terminal" evidence="12">
    <location>
        <begin position="24"/>
        <end position="213"/>
    </location>
</feature>